<dbReference type="PROSITE" id="PS51257">
    <property type="entry name" value="PROKAR_LIPOPROTEIN"/>
    <property type="match status" value="1"/>
</dbReference>
<evidence type="ECO:0000256" key="1">
    <source>
        <dbReference type="ARBA" id="ARBA00004123"/>
    </source>
</evidence>
<evidence type="ECO:0000256" key="3">
    <source>
        <dbReference type="ARBA" id="ARBA00022771"/>
    </source>
</evidence>
<dbReference type="GO" id="GO:0008270">
    <property type="term" value="F:zinc ion binding"/>
    <property type="evidence" value="ECO:0007669"/>
    <property type="project" value="UniProtKB-KW"/>
</dbReference>
<dbReference type="InterPro" id="IPR012337">
    <property type="entry name" value="RNaseH-like_sf"/>
</dbReference>
<dbReference type="GO" id="GO:0005634">
    <property type="term" value="C:nucleus"/>
    <property type="evidence" value="ECO:0007669"/>
    <property type="project" value="UniProtKB-SubCell"/>
</dbReference>
<gene>
    <name evidence="7" type="ORF">M9458_000621</name>
</gene>
<sequence>MFECNRGKPVSTALSAKLTNLLAQWIATSCWPISVVEDDGLELVLQAATGDPSYKLPARRTIMRRIHDQHAAEKAAKDEKMVDVRCVALTGDHWTSVNNDNYLGVTVHLIDASWELHSFALGVMKTEERHFAEACARQFLDVANQWGIADKISTIGTDSAPNMVAAGRILPFEHLPCVAHVVQRAIVMSLREGGFDGALAKCRKVVGHFKHSPANSDELNVQQSSLGQVQEPLVQDVPTRWNSTLEMIKRVRRNRDALHTTLSQQKHNLALPTNAEYEKLAKLEKLLEPCRYITELLGGDKYVSCSVVLPALCHLQHAMKISDDDPAYIVRFKAAFTKDLNQRRENINLEWLKVYPRFKDLKEPVWAKLKPALQPLGEENPEPPKKKTALLLIGSDSESDEETPEDNTVERYKVEPSASLDQCPLKWWSEHTAVYGKMAHIARKYLGTPATTVPCERLFSLAGHIVQKRRSSLSPENVNKLVCLSDWWKKEK</sequence>
<dbReference type="PANTHER" id="PTHR46481:SF10">
    <property type="entry name" value="ZINC FINGER BED DOMAIN-CONTAINING PROTEIN 39"/>
    <property type="match status" value="1"/>
</dbReference>
<dbReference type="Proteomes" id="UP001529510">
    <property type="component" value="Unassembled WGS sequence"/>
</dbReference>
<dbReference type="SUPFAM" id="SSF53098">
    <property type="entry name" value="Ribonuclease H-like"/>
    <property type="match status" value="1"/>
</dbReference>
<name>A0ABD0RW26_CIRMR</name>
<evidence type="ECO:0000256" key="4">
    <source>
        <dbReference type="ARBA" id="ARBA00022833"/>
    </source>
</evidence>
<evidence type="ECO:0000313" key="7">
    <source>
        <dbReference type="EMBL" id="KAL0202603.1"/>
    </source>
</evidence>
<dbReference type="InterPro" id="IPR052035">
    <property type="entry name" value="ZnF_BED_domain_contain"/>
</dbReference>
<keyword evidence="5" id="KW-0539">Nucleus</keyword>
<reference evidence="7 8" key="1">
    <citation type="submission" date="2024-05" db="EMBL/GenBank/DDBJ databases">
        <title>Genome sequencing and assembly of Indian major carp, Cirrhinus mrigala (Hamilton, 1822).</title>
        <authorList>
            <person name="Mohindra V."/>
            <person name="Chowdhury L.M."/>
            <person name="Lal K."/>
            <person name="Jena J.K."/>
        </authorList>
    </citation>
    <scope>NUCLEOTIDE SEQUENCE [LARGE SCALE GENOMIC DNA]</scope>
    <source>
        <strain evidence="7">CM1030</strain>
        <tissue evidence="7">Blood</tissue>
    </source>
</reference>
<keyword evidence="4" id="KW-0862">Zinc</keyword>
<comment type="caution">
    <text evidence="7">The sequence shown here is derived from an EMBL/GenBank/DDBJ whole genome shotgun (WGS) entry which is preliminary data.</text>
</comment>
<dbReference type="EMBL" id="JAMKFB020000001">
    <property type="protein sequence ID" value="KAL0202603.1"/>
    <property type="molecule type" value="Genomic_DNA"/>
</dbReference>
<protein>
    <recommendedName>
        <fullName evidence="6">HAT C-terminal dimerisation domain-containing protein</fullName>
    </recommendedName>
</protein>
<dbReference type="AlphaFoldDB" id="A0ABD0RW26"/>
<proteinExistence type="predicted"/>
<dbReference type="SUPFAM" id="SSF140996">
    <property type="entry name" value="Hermes dimerisation domain"/>
    <property type="match status" value="1"/>
</dbReference>
<comment type="subcellular location">
    <subcellularLocation>
        <location evidence="1">Nucleus</location>
    </subcellularLocation>
</comment>
<feature type="domain" description="HAT C-terminal dimerisation" evidence="6">
    <location>
        <begin position="410"/>
        <end position="487"/>
    </location>
</feature>
<dbReference type="InterPro" id="IPR008906">
    <property type="entry name" value="HATC_C_dom"/>
</dbReference>
<evidence type="ECO:0000259" key="6">
    <source>
        <dbReference type="Pfam" id="PF05699"/>
    </source>
</evidence>
<accession>A0ABD0RW26</accession>
<evidence type="ECO:0000256" key="2">
    <source>
        <dbReference type="ARBA" id="ARBA00022723"/>
    </source>
</evidence>
<dbReference type="PANTHER" id="PTHR46481">
    <property type="entry name" value="ZINC FINGER BED DOMAIN-CONTAINING PROTEIN 4"/>
    <property type="match status" value="1"/>
</dbReference>
<evidence type="ECO:0000256" key="5">
    <source>
        <dbReference type="ARBA" id="ARBA00023242"/>
    </source>
</evidence>
<organism evidence="7 8">
    <name type="scientific">Cirrhinus mrigala</name>
    <name type="common">Mrigala</name>
    <dbReference type="NCBI Taxonomy" id="683832"/>
    <lineage>
        <taxon>Eukaryota</taxon>
        <taxon>Metazoa</taxon>
        <taxon>Chordata</taxon>
        <taxon>Craniata</taxon>
        <taxon>Vertebrata</taxon>
        <taxon>Euteleostomi</taxon>
        <taxon>Actinopterygii</taxon>
        <taxon>Neopterygii</taxon>
        <taxon>Teleostei</taxon>
        <taxon>Ostariophysi</taxon>
        <taxon>Cypriniformes</taxon>
        <taxon>Cyprinidae</taxon>
        <taxon>Labeoninae</taxon>
        <taxon>Labeonini</taxon>
        <taxon>Cirrhinus</taxon>
    </lineage>
</organism>
<keyword evidence="2" id="KW-0479">Metal-binding</keyword>
<evidence type="ECO:0000313" key="8">
    <source>
        <dbReference type="Proteomes" id="UP001529510"/>
    </source>
</evidence>
<keyword evidence="8" id="KW-1185">Reference proteome</keyword>
<keyword evidence="3" id="KW-0863">Zinc-finger</keyword>
<dbReference type="Pfam" id="PF05699">
    <property type="entry name" value="Dimer_Tnp_hAT"/>
    <property type="match status" value="1"/>
</dbReference>